<dbReference type="PIRSF" id="PIRSF004553">
    <property type="entry name" value="CHP00095"/>
    <property type="match status" value="1"/>
</dbReference>
<evidence type="ECO:0000256" key="1">
    <source>
        <dbReference type="ARBA" id="ARBA00022603"/>
    </source>
</evidence>
<dbReference type="InterPro" id="IPR029063">
    <property type="entry name" value="SAM-dependent_MTases_sf"/>
</dbReference>
<comment type="caution">
    <text evidence="3">The sequence shown here is derived from an EMBL/GenBank/DDBJ whole genome shotgun (WGS) entry which is preliminary data.</text>
</comment>
<keyword evidence="1" id="KW-0489">Methyltransferase</keyword>
<protein>
    <recommendedName>
        <fullName evidence="5">Methyltransferase</fullName>
    </recommendedName>
</protein>
<name>I4EGR3_9BACT</name>
<accession>I4EGR3</accession>
<dbReference type="CDD" id="cd02440">
    <property type="entry name" value="AdoMet_MTases"/>
    <property type="match status" value="1"/>
</dbReference>
<dbReference type="Pfam" id="PF03602">
    <property type="entry name" value="Cons_hypoth95"/>
    <property type="match status" value="1"/>
</dbReference>
<proteinExistence type="predicted"/>
<evidence type="ECO:0000256" key="2">
    <source>
        <dbReference type="ARBA" id="ARBA00022679"/>
    </source>
</evidence>
<dbReference type="GO" id="GO:0008168">
    <property type="term" value="F:methyltransferase activity"/>
    <property type="evidence" value="ECO:0007669"/>
    <property type="project" value="UniProtKB-KW"/>
</dbReference>
<dbReference type="SUPFAM" id="SSF53335">
    <property type="entry name" value="S-adenosyl-L-methionine-dependent methyltransferases"/>
    <property type="match status" value="1"/>
</dbReference>
<keyword evidence="4" id="KW-1185">Reference proteome</keyword>
<dbReference type="Proteomes" id="UP000004221">
    <property type="component" value="Unassembled WGS sequence"/>
</dbReference>
<dbReference type="Gene3D" id="3.40.50.150">
    <property type="entry name" value="Vaccinia Virus protein VP39"/>
    <property type="match status" value="1"/>
</dbReference>
<dbReference type="PANTHER" id="PTHR43542">
    <property type="entry name" value="METHYLTRANSFERASE"/>
    <property type="match status" value="1"/>
</dbReference>
<dbReference type="PROSITE" id="PS00092">
    <property type="entry name" value="N6_MTASE"/>
    <property type="match status" value="1"/>
</dbReference>
<dbReference type="EMBL" id="CAGS01000201">
    <property type="protein sequence ID" value="CCF83875.1"/>
    <property type="molecule type" value="Genomic_DNA"/>
</dbReference>
<evidence type="ECO:0000313" key="4">
    <source>
        <dbReference type="Proteomes" id="UP000004221"/>
    </source>
</evidence>
<dbReference type="OrthoDB" id="9803017at2"/>
<evidence type="ECO:0000313" key="3">
    <source>
        <dbReference type="EMBL" id="CCF83875.1"/>
    </source>
</evidence>
<organism evidence="3 4">
    <name type="scientific">Nitrolancea hollandica Lb</name>
    <dbReference type="NCBI Taxonomy" id="1129897"/>
    <lineage>
        <taxon>Bacteria</taxon>
        <taxon>Pseudomonadati</taxon>
        <taxon>Thermomicrobiota</taxon>
        <taxon>Thermomicrobia</taxon>
        <taxon>Sphaerobacterales</taxon>
        <taxon>Sphaerobacterineae</taxon>
        <taxon>Sphaerobacteraceae</taxon>
        <taxon>Nitrolancea</taxon>
    </lineage>
</organism>
<dbReference type="AlphaFoldDB" id="I4EGR3"/>
<dbReference type="GO" id="GO:0003676">
    <property type="term" value="F:nucleic acid binding"/>
    <property type="evidence" value="ECO:0007669"/>
    <property type="project" value="InterPro"/>
</dbReference>
<evidence type="ECO:0008006" key="5">
    <source>
        <dbReference type="Google" id="ProtNLM"/>
    </source>
</evidence>
<gene>
    <name evidence="3" type="ORF">NITHO_280018</name>
</gene>
<keyword evidence="2" id="KW-0808">Transferase</keyword>
<dbReference type="NCBIfam" id="TIGR00095">
    <property type="entry name" value="16S rRNA (guanine(966)-N(2))-methyltransferase RsmD"/>
    <property type="match status" value="1"/>
</dbReference>
<dbReference type="GO" id="GO:0031167">
    <property type="term" value="P:rRNA methylation"/>
    <property type="evidence" value="ECO:0007669"/>
    <property type="project" value="InterPro"/>
</dbReference>
<dbReference type="RefSeq" id="WP_008477562.1">
    <property type="nucleotide sequence ID" value="NZ_CAGS01000201.1"/>
</dbReference>
<dbReference type="InterPro" id="IPR004398">
    <property type="entry name" value="RNA_MeTrfase_RsmD"/>
</dbReference>
<reference evidence="3 4" key="1">
    <citation type="journal article" date="2012" name="ISME J.">
        <title>Nitrification expanded: discovery, physiology and genomics of a nitrite-oxidizing bacterium from the phylum Chloroflexi.</title>
        <authorList>
            <person name="Sorokin D.Y."/>
            <person name="Lucker S."/>
            <person name="Vejmelkova D."/>
            <person name="Kostrikina N.A."/>
            <person name="Kleerebezem R."/>
            <person name="Rijpstra W.I."/>
            <person name="Damste J.S."/>
            <person name="Le Paslier D."/>
            <person name="Muyzer G."/>
            <person name="Wagner M."/>
            <person name="van Loosdrecht M.C."/>
            <person name="Daims H."/>
        </authorList>
    </citation>
    <scope>NUCLEOTIDE SEQUENCE [LARGE SCALE GENOMIC DNA]</scope>
    <source>
        <strain evidence="4">none</strain>
    </source>
</reference>
<sequence>MRVISGTARGHRLKAPRGMTTRPMADKIREAVFSVLASEGIQPVRVLDLYAGSGSVGIEALSRGAEWADFVEHNAAACAVIRDNLASTRFTGRAAVHQATVESFISRIREPYDFIIMDPPYASPTIRDVIEALARSPAVEHGTILVIGHSPRVALPDRIGPLELLRQRCHGDSCFAIYEAIIPEAKAELGPTEG</sequence>
<dbReference type="InterPro" id="IPR002052">
    <property type="entry name" value="DNA_methylase_N6_adenine_CS"/>
</dbReference>
<dbReference type="PANTHER" id="PTHR43542:SF1">
    <property type="entry name" value="METHYLTRANSFERASE"/>
    <property type="match status" value="1"/>
</dbReference>